<dbReference type="Proteomes" id="UP001163321">
    <property type="component" value="Chromosome 5"/>
</dbReference>
<proteinExistence type="predicted"/>
<name>A0ACC0VY62_9STRA</name>
<evidence type="ECO:0000313" key="2">
    <source>
        <dbReference type="Proteomes" id="UP001163321"/>
    </source>
</evidence>
<keyword evidence="2" id="KW-1185">Reference proteome</keyword>
<reference evidence="1 2" key="1">
    <citation type="journal article" date="2022" name="bioRxiv">
        <title>The genome of the oomycete Peronosclerospora sorghi, a cosmopolitan pathogen of maize and sorghum, is inflated with dispersed pseudogenes.</title>
        <authorList>
            <person name="Fletcher K."/>
            <person name="Martin F."/>
            <person name="Isakeit T."/>
            <person name="Cavanaugh K."/>
            <person name="Magill C."/>
            <person name="Michelmore R."/>
        </authorList>
    </citation>
    <scope>NUCLEOTIDE SEQUENCE [LARGE SCALE GENOMIC DNA]</scope>
    <source>
        <strain evidence="1">P6</strain>
    </source>
</reference>
<accession>A0ACC0VY62</accession>
<evidence type="ECO:0000313" key="1">
    <source>
        <dbReference type="EMBL" id="KAI9911444.1"/>
    </source>
</evidence>
<sequence length="829" mass="91629">MEGVLWTRESRSTLLRSWHKRYFVLSESNGTLYEYACDVPKRHLLSHARRATVETTFQSSRARPSHGLTLRREWNVRGAVITSLAFPRVGKPHAFQVTWKSAEIPSSSSSATSSSAGVVQLVLSARQADEMRDWMNALGSAAMKVSSCRRLGRAMTWPTREPETGVSLTSATEYVDVTVRQRAEMVHLSTVYDWIHESSVKTAQNVTVAGVHVPRGSLLVSANGRFVQTLSSRDRRALLLDSSGPFPVSLRFLRPPRKGGVLGTKLYAPQGKKAFPTYGKRKQKDWKDQVVELAGDLLTCHVKGKSPMTSGTKNSSSRRSSTTRTSPKKRILVLTRHSAVTPVDEVVSGRTLCFMVTVETHSMLFQARSEADRREWIEAVECAITIAQGVVLRGNGVLPHGSRSYAQDGVLLQSAMNMRHVEQALHGMDERDKRDDESIGLIMEARRTTTTHAANASVSEREVLDMLRMLQSSGRFIEALQLMQQYTSLRSKYWHVIFAWALDASSSCTRDEPQVLFSHLLETPLSPADALQVQKDIPRTAKWLAESAGAPTLAAADQSDRLARLEQVLHAFLSSCALDRVGTDVARCSGFYMQGMNGLAFILLEVFENDRVDAFRFLRGVVVDILPHVFGLGGAGRDHFDLFESLVQVGDVVQDVVRLHLPPFHAILHDAGLPVCLLAYKWFPTLFSDVTLTASHSQLRFETLLACWDVCLFLGLEGMVAVALALCSAAHEHVVALVPDEASTYSAEQVSAAIGRALADLTPKELVTHVCDVVAGCSHPVLLKLRNAHRRRLSATTSEERGTRMPMTVTDLDSGQVFRISMSGKMMVE</sequence>
<comment type="caution">
    <text evidence="1">The sequence shown here is derived from an EMBL/GenBank/DDBJ whole genome shotgun (WGS) entry which is preliminary data.</text>
</comment>
<gene>
    <name evidence="1" type="ORF">PsorP6_009760</name>
</gene>
<protein>
    <submittedName>
        <fullName evidence="1">Uncharacterized protein</fullName>
    </submittedName>
</protein>
<organism evidence="1 2">
    <name type="scientific">Peronosclerospora sorghi</name>
    <dbReference type="NCBI Taxonomy" id="230839"/>
    <lineage>
        <taxon>Eukaryota</taxon>
        <taxon>Sar</taxon>
        <taxon>Stramenopiles</taxon>
        <taxon>Oomycota</taxon>
        <taxon>Peronosporomycetes</taxon>
        <taxon>Peronosporales</taxon>
        <taxon>Peronosporaceae</taxon>
        <taxon>Peronosclerospora</taxon>
    </lineage>
</organism>
<dbReference type="EMBL" id="CM047584">
    <property type="protein sequence ID" value="KAI9911444.1"/>
    <property type="molecule type" value="Genomic_DNA"/>
</dbReference>